<name>A0A455W126_MARNT</name>
<protein>
    <submittedName>
        <fullName evidence="1">Uncharacterized protein</fullName>
    </submittedName>
</protein>
<organism evidence="1">
    <name type="scientific">Marinobacter nauticus</name>
    <name type="common">Marinobacter hydrocarbonoclasticus</name>
    <name type="synonym">Marinobacter aquaeolei</name>
    <dbReference type="NCBI Taxonomy" id="2743"/>
    <lineage>
        <taxon>Bacteria</taxon>
        <taxon>Pseudomonadati</taxon>
        <taxon>Pseudomonadota</taxon>
        <taxon>Gammaproteobacteria</taxon>
        <taxon>Pseudomonadales</taxon>
        <taxon>Marinobacteraceae</taxon>
        <taxon>Marinobacter</taxon>
    </lineage>
</organism>
<accession>A0A455W126</accession>
<gene>
    <name evidence="1" type="ORF">YBY_06770</name>
</gene>
<sequence length="60" mass="6338">MRHAPTLPDALLGAITAKAQESWGGGAVQECAEPGMAEPKPHRDVLRRLLNGTPTPTHNA</sequence>
<proteinExistence type="predicted"/>
<reference evidence="1" key="1">
    <citation type="submission" date="2019-03" db="EMBL/GenBank/DDBJ databases">
        <title>Whole genome analysis of nitrate-reducing bacteria Marinobacter hydrocarbonoclasticus YB03.</title>
        <authorList>
            <person name="Azam A.H."/>
            <person name="Yuk S.R."/>
            <person name="Kamarisima K."/>
            <person name="Miyanaga K."/>
            <person name="Tanji Y."/>
        </authorList>
    </citation>
    <scope>NUCLEOTIDE SEQUENCE</scope>
    <source>
        <strain evidence="1">YB03</strain>
    </source>
</reference>
<dbReference type="AlphaFoldDB" id="A0A455W126"/>
<evidence type="ECO:0000313" key="1">
    <source>
        <dbReference type="EMBL" id="BBJ02829.1"/>
    </source>
</evidence>
<dbReference type="EMBL" id="AP019537">
    <property type="protein sequence ID" value="BBJ02829.1"/>
    <property type="molecule type" value="Genomic_DNA"/>
</dbReference>